<proteinExistence type="inferred from homology"/>
<evidence type="ECO:0000256" key="4">
    <source>
        <dbReference type="ARBA" id="ARBA00022475"/>
    </source>
</evidence>
<dbReference type="OrthoDB" id="9808461at2"/>
<dbReference type="GO" id="GO:0044874">
    <property type="term" value="P:lipoprotein localization to outer membrane"/>
    <property type="evidence" value="ECO:0007669"/>
    <property type="project" value="TreeGrafter"/>
</dbReference>
<dbReference type="InterPro" id="IPR025857">
    <property type="entry name" value="MacB_PCD"/>
</dbReference>
<comment type="similarity">
    <text evidence="2">Belongs to the ABC-4 integral membrane protein family. LolC/E subfamily.</text>
</comment>
<dbReference type="RefSeq" id="WP_085883645.1">
    <property type="nucleotide sequence ID" value="NZ_FWFR01000002.1"/>
</dbReference>
<keyword evidence="6 8" id="KW-1133">Transmembrane helix</keyword>
<sequence>MFSALEWTIAARYLRARREEGFISVIAGFSFLGIMLGVATLIIVMSVMNGFRAELLDRILGLNGHLTVQAGDRPLDDYEALSARILAIDGIRRVTPILEGQVLVTHAGRSSGALLRGIRADDLAALDIRFSGLRDGLEDFQGNDAVILGYRLARQLGLRVGERVNLVSPQGSATAFGVVPRARAYTIVGTFNAEMYEYDSGYLFMPLDAAQAYLKSPGAVGALEIMADDGDRALSLKLPVLELIGGGRYLYDWMQSRAALFNALAVERNVMFLILTLIIVVAAFNMISSLIMLVKDKGRGIAILRTMGATRGMVLRVFLIAGSSVGAVGTLAGFLLGLGFCDNIDTIKGWIEQLTGANLFAAELYFLSHLPAKIDPLEVALVVAMALSLSFLATLYPAWRAARLNPVEALRYE</sequence>
<keyword evidence="5 8" id="KW-0812">Transmembrane</keyword>
<dbReference type="InterPro" id="IPR011925">
    <property type="entry name" value="LolCE_TM"/>
</dbReference>
<keyword evidence="4" id="KW-1003">Cell membrane</keyword>
<comment type="subcellular location">
    <subcellularLocation>
        <location evidence="1">Cell membrane</location>
        <topology evidence="1">Multi-pass membrane protein</topology>
    </subcellularLocation>
</comment>
<feature type="transmembrane region" description="Helical" evidence="8">
    <location>
        <begin position="314"/>
        <end position="338"/>
    </location>
</feature>
<evidence type="ECO:0000313" key="11">
    <source>
        <dbReference type="EMBL" id="SLN53838.1"/>
    </source>
</evidence>
<evidence type="ECO:0000259" key="10">
    <source>
        <dbReference type="Pfam" id="PF12704"/>
    </source>
</evidence>
<name>A0A1Y5T6T2_9PROT</name>
<dbReference type="EMBL" id="FWFR01000002">
    <property type="protein sequence ID" value="SLN53838.1"/>
    <property type="molecule type" value="Genomic_DNA"/>
</dbReference>
<feature type="transmembrane region" description="Helical" evidence="8">
    <location>
        <begin position="21"/>
        <end position="48"/>
    </location>
</feature>
<organism evidence="11 12">
    <name type="scientific">Oceanibacterium hippocampi</name>
    <dbReference type="NCBI Taxonomy" id="745714"/>
    <lineage>
        <taxon>Bacteria</taxon>
        <taxon>Pseudomonadati</taxon>
        <taxon>Pseudomonadota</taxon>
        <taxon>Alphaproteobacteria</taxon>
        <taxon>Sneathiellales</taxon>
        <taxon>Sneathiellaceae</taxon>
        <taxon>Oceanibacterium</taxon>
    </lineage>
</organism>
<feature type="transmembrane region" description="Helical" evidence="8">
    <location>
        <begin position="379"/>
        <end position="399"/>
    </location>
</feature>
<feature type="transmembrane region" description="Helical" evidence="8">
    <location>
        <begin position="270"/>
        <end position="294"/>
    </location>
</feature>
<dbReference type="GO" id="GO:0042953">
    <property type="term" value="P:lipoprotein transport"/>
    <property type="evidence" value="ECO:0007669"/>
    <property type="project" value="InterPro"/>
</dbReference>
<dbReference type="FunCoup" id="A0A1Y5T6T2">
    <property type="interactions" value="319"/>
</dbReference>
<feature type="domain" description="ABC3 transporter permease C-terminal" evidence="9">
    <location>
        <begin position="273"/>
        <end position="406"/>
    </location>
</feature>
<evidence type="ECO:0000256" key="7">
    <source>
        <dbReference type="ARBA" id="ARBA00023136"/>
    </source>
</evidence>
<evidence type="ECO:0000259" key="9">
    <source>
        <dbReference type="Pfam" id="PF02687"/>
    </source>
</evidence>
<dbReference type="PANTHER" id="PTHR30489">
    <property type="entry name" value="LIPOPROTEIN-RELEASING SYSTEM TRANSMEMBRANE PROTEIN LOLE"/>
    <property type="match status" value="1"/>
</dbReference>
<evidence type="ECO:0000256" key="8">
    <source>
        <dbReference type="SAM" id="Phobius"/>
    </source>
</evidence>
<keyword evidence="3" id="KW-0813">Transport</keyword>
<dbReference type="Pfam" id="PF12704">
    <property type="entry name" value="MacB_PCD"/>
    <property type="match status" value="1"/>
</dbReference>
<dbReference type="AlphaFoldDB" id="A0A1Y5T6T2"/>
<keyword evidence="7 8" id="KW-0472">Membrane</keyword>
<evidence type="ECO:0000313" key="12">
    <source>
        <dbReference type="Proteomes" id="UP000193200"/>
    </source>
</evidence>
<dbReference type="InterPro" id="IPR051447">
    <property type="entry name" value="Lipoprotein-release_system"/>
</dbReference>
<reference evidence="11 12" key="1">
    <citation type="submission" date="2017-03" db="EMBL/GenBank/DDBJ databases">
        <authorList>
            <person name="Afonso C.L."/>
            <person name="Miller P.J."/>
            <person name="Scott M.A."/>
            <person name="Spackman E."/>
            <person name="Goraichik I."/>
            <person name="Dimitrov K.M."/>
            <person name="Suarez D.L."/>
            <person name="Swayne D.E."/>
        </authorList>
    </citation>
    <scope>NUCLEOTIDE SEQUENCE [LARGE SCALE GENOMIC DNA]</scope>
    <source>
        <strain evidence="11 12">CECT 7691</strain>
    </source>
</reference>
<feature type="domain" description="MacB-like periplasmic core" evidence="10">
    <location>
        <begin position="30"/>
        <end position="232"/>
    </location>
</feature>
<evidence type="ECO:0000256" key="1">
    <source>
        <dbReference type="ARBA" id="ARBA00004651"/>
    </source>
</evidence>
<evidence type="ECO:0000256" key="2">
    <source>
        <dbReference type="ARBA" id="ARBA00005236"/>
    </source>
</evidence>
<protein>
    <submittedName>
        <fullName evidence="11">Lipoprotein-releasing system transmembrane protein LolC</fullName>
    </submittedName>
</protein>
<dbReference type="GO" id="GO:0098797">
    <property type="term" value="C:plasma membrane protein complex"/>
    <property type="evidence" value="ECO:0007669"/>
    <property type="project" value="TreeGrafter"/>
</dbReference>
<dbReference type="PANTHER" id="PTHR30489:SF0">
    <property type="entry name" value="LIPOPROTEIN-RELEASING SYSTEM TRANSMEMBRANE PROTEIN LOLE"/>
    <property type="match status" value="1"/>
</dbReference>
<evidence type="ECO:0000256" key="3">
    <source>
        <dbReference type="ARBA" id="ARBA00022448"/>
    </source>
</evidence>
<evidence type="ECO:0000256" key="6">
    <source>
        <dbReference type="ARBA" id="ARBA00022989"/>
    </source>
</evidence>
<accession>A0A1Y5T6T2</accession>
<dbReference type="Proteomes" id="UP000193200">
    <property type="component" value="Unassembled WGS sequence"/>
</dbReference>
<dbReference type="InParanoid" id="A0A1Y5T6T2"/>
<dbReference type="NCBIfam" id="TIGR02212">
    <property type="entry name" value="lolCE"/>
    <property type="match status" value="1"/>
</dbReference>
<keyword evidence="12" id="KW-1185">Reference proteome</keyword>
<keyword evidence="11" id="KW-0449">Lipoprotein</keyword>
<dbReference type="InterPro" id="IPR003838">
    <property type="entry name" value="ABC3_permease_C"/>
</dbReference>
<dbReference type="Pfam" id="PF02687">
    <property type="entry name" value="FtsX"/>
    <property type="match status" value="1"/>
</dbReference>
<gene>
    <name evidence="11" type="primary">lolC</name>
    <name evidence="11" type="ORF">OCH7691_02266</name>
</gene>
<evidence type="ECO:0000256" key="5">
    <source>
        <dbReference type="ARBA" id="ARBA00022692"/>
    </source>
</evidence>